<keyword evidence="11" id="KW-1185">Reference proteome</keyword>
<dbReference type="PROSITE" id="PS51473">
    <property type="entry name" value="GNK2"/>
    <property type="match status" value="1"/>
</dbReference>
<keyword evidence="5" id="KW-0965">Cell junction</keyword>
<dbReference type="AlphaFoldDB" id="A0A7N2L2G8"/>
<dbReference type="PANTHER" id="PTHR32080:SF27">
    <property type="entry name" value="OS01G0548750 PROTEIN"/>
    <property type="match status" value="1"/>
</dbReference>
<dbReference type="GO" id="GO:0005886">
    <property type="term" value="C:plasma membrane"/>
    <property type="evidence" value="ECO:0007669"/>
    <property type="project" value="UniProtKB-SubCell"/>
</dbReference>
<dbReference type="GO" id="GO:0009506">
    <property type="term" value="C:plasmodesma"/>
    <property type="evidence" value="ECO:0007669"/>
    <property type="project" value="UniProtKB-SubCell"/>
</dbReference>
<dbReference type="InParanoid" id="A0A7N2L2G8"/>
<dbReference type="InterPro" id="IPR051378">
    <property type="entry name" value="Cell2Cell_Antifungal"/>
</dbReference>
<evidence type="ECO:0000256" key="8">
    <source>
        <dbReference type="ARBA" id="ARBA00038393"/>
    </source>
</evidence>
<evidence type="ECO:0000256" key="3">
    <source>
        <dbReference type="ARBA" id="ARBA00022729"/>
    </source>
</evidence>
<keyword evidence="6" id="KW-1015">Disulfide bond</keyword>
<comment type="similarity">
    <text evidence="8">Belongs to the cysteine-rich repeat secretory protein family. Plasmodesmata-located proteins (PDLD) subfamily.</text>
</comment>
<keyword evidence="4" id="KW-0677">Repeat</keyword>
<evidence type="ECO:0000256" key="1">
    <source>
        <dbReference type="ARBA" id="ARBA00004251"/>
    </source>
</evidence>
<dbReference type="Pfam" id="PF01657">
    <property type="entry name" value="Stress-antifung"/>
    <property type="match status" value="1"/>
</dbReference>
<name>A0A7N2L2G8_QUELO</name>
<dbReference type="CDD" id="cd23509">
    <property type="entry name" value="Gnk2-like"/>
    <property type="match status" value="2"/>
</dbReference>
<dbReference type="PANTHER" id="PTHR32080">
    <property type="entry name" value="ANTIFUNGAL PROTEIN GINKBILOBIN-2-LIKE"/>
    <property type="match status" value="1"/>
</dbReference>
<feature type="domain" description="Gnk2-homologous" evidence="9">
    <location>
        <begin position="1"/>
        <end position="87"/>
    </location>
</feature>
<dbReference type="InterPro" id="IPR038408">
    <property type="entry name" value="GNK2_sf"/>
</dbReference>
<evidence type="ECO:0000256" key="4">
    <source>
        <dbReference type="ARBA" id="ARBA00022737"/>
    </source>
</evidence>
<accession>A0A7N2L2G8</accession>
<evidence type="ECO:0000313" key="10">
    <source>
        <dbReference type="EnsemblPlants" id="QL02p093916:mrna:CDS:1"/>
    </source>
</evidence>
<dbReference type="Gramene" id="QL02p093916:mrna">
    <property type="protein sequence ID" value="QL02p093916:mrna:CDS:1"/>
    <property type="gene ID" value="QL02p093916"/>
</dbReference>
<dbReference type="EnsemblPlants" id="QL02p093916:mrna">
    <property type="protein sequence ID" value="QL02p093916:mrna:CDS:1"/>
    <property type="gene ID" value="QL02p093916"/>
</dbReference>
<evidence type="ECO:0000256" key="2">
    <source>
        <dbReference type="ARBA" id="ARBA00022581"/>
    </source>
</evidence>
<evidence type="ECO:0000256" key="6">
    <source>
        <dbReference type="ARBA" id="ARBA00023157"/>
    </source>
</evidence>
<reference evidence="11" key="1">
    <citation type="journal article" date="2016" name="G3 (Bethesda)">
        <title>First Draft Assembly and Annotation of the Genome of a California Endemic Oak Quercus lobata Nee (Fagaceae).</title>
        <authorList>
            <person name="Sork V.L."/>
            <person name="Fitz-Gibbon S.T."/>
            <person name="Puiu D."/>
            <person name="Crepeau M."/>
            <person name="Gugger P.F."/>
            <person name="Sherman R."/>
            <person name="Stevens K."/>
            <person name="Langley C.H."/>
            <person name="Pellegrini M."/>
            <person name="Salzberg S.L."/>
        </authorList>
    </citation>
    <scope>NUCLEOTIDE SEQUENCE [LARGE SCALE GENOMIC DNA]</scope>
    <source>
        <strain evidence="11">cv. SW786</strain>
    </source>
</reference>
<proteinExistence type="inferred from homology"/>
<dbReference type="Proteomes" id="UP000594261">
    <property type="component" value="Chromosome 2"/>
</dbReference>
<evidence type="ECO:0000256" key="5">
    <source>
        <dbReference type="ARBA" id="ARBA00022949"/>
    </source>
</evidence>
<evidence type="ECO:0000259" key="9">
    <source>
        <dbReference type="PROSITE" id="PS51473"/>
    </source>
</evidence>
<organism evidence="10 11">
    <name type="scientific">Quercus lobata</name>
    <name type="common">Valley oak</name>
    <dbReference type="NCBI Taxonomy" id="97700"/>
    <lineage>
        <taxon>Eukaryota</taxon>
        <taxon>Viridiplantae</taxon>
        <taxon>Streptophyta</taxon>
        <taxon>Embryophyta</taxon>
        <taxon>Tracheophyta</taxon>
        <taxon>Spermatophyta</taxon>
        <taxon>Magnoliopsida</taxon>
        <taxon>eudicotyledons</taxon>
        <taxon>Gunneridae</taxon>
        <taxon>Pentapetalae</taxon>
        <taxon>rosids</taxon>
        <taxon>fabids</taxon>
        <taxon>Fagales</taxon>
        <taxon>Fagaceae</taxon>
        <taxon>Quercus</taxon>
    </lineage>
</organism>
<reference evidence="10" key="2">
    <citation type="submission" date="2021-01" db="UniProtKB">
        <authorList>
            <consortium name="EnsemblPlants"/>
        </authorList>
    </citation>
    <scope>IDENTIFICATION</scope>
</reference>
<protein>
    <recommendedName>
        <fullName evidence="9">Gnk2-homologous domain-containing protein</fullName>
    </recommendedName>
</protein>
<comment type="subcellular location">
    <subcellularLocation>
        <location evidence="7">Cell junction</location>
        <location evidence="7">Plasmodesma</location>
    </subcellularLocation>
    <subcellularLocation>
        <location evidence="1">Cell membrane</location>
        <topology evidence="1">Single-pass type I membrane protein</topology>
    </subcellularLocation>
</comment>
<sequence>MVNFLATMVTTTRLVATQRYAAVVNGTGNTTVYTFGECMKDLFQTDCNLCFARCKTLVQMCNPFSRGRHGGRLFLDECYVRYDDYYFFNETLDMQDTTVCEPQDFVGNHTVFAANVKELVRNLSVEAPKNDNFFVGFVNNGNITIYGLVQCWESVSGSAWPRLSLTLVHVIQSVNVY</sequence>
<evidence type="ECO:0000256" key="7">
    <source>
        <dbReference type="ARBA" id="ARBA00024184"/>
    </source>
</evidence>
<keyword evidence="2" id="KW-0945">Host-virus interaction</keyword>
<keyword evidence="3" id="KW-0732">Signal</keyword>
<evidence type="ECO:0000313" key="11">
    <source>
        <dbReference type="Proteomes" id="UP000594261"/>
    </source>
</evidence>
<dbReference type="Gene3D" id="3.30.430.20">
    <property type="entry name" value="Gnk2 domain, C-X8-C-X2-C motif"/>
    <property type="match status" value="2"/>
</dbReference>
<dbReference type="InterPro" id="IPR002902">
    <property type="entry name" value="GNK2"/>
</dbReference>